<feature type="region of interest" description="Disordered" evidence="1">
    <location>
        <begin position="1"/>
        <end position="31"/>
    </location>
</feature>
<dbReference type="EMBL" id="JALJOR010000002">
    <property type="protein sequence ID" value="KAK9823776.1"/>
    <property type="molecule type" value="Genomic_DNA"/>
</dbReference>
<proteinExistence type="predicted"/>
<reference evidence="2 3" key="1">
    <citation type="journal article" date="2024" name="Nat. Commun.">
        <title>Phylogenomics reveals the evolutionary origins of lichenization in chlorophyte algae.</title>
        <authorList>
            <person name="Puginier C."/>
            <person name="Libourel C."/>
            <person name="Otte J."/>
            <person name="Skaloud P."/>
            <person name="Haon M."/>
            <person name="Grisel S."/>
            <person name="Petersen M."/>
            <person name="Berrin J.G."/>
            <person name="Delaux P.M."/>
            <person name="Dal Grande F."/>
            <person name="Keller J."/>
        </authorList>
    </citation>
    <scope>NUCLEOTIDE SEQUENCE [LARGE SCALE GENOMIC DNA]</scope>
    <source>
        <strain evidence="2 3">SAG 2043</strain>
    </source>
</reference>
<evidence type="ECO:0000313" key="2">
    <source>
        <dbReference type="EMBL" id="KAK9823776.1"/>
    </source>
</evidence>
<dbReference type="AlphaFoldDB" id="A0AAW1QRL4"/>
<evidence type="ECO:0000256" key="1">
    <source>
        <dbReference type="SAM" id="MobiDB-lite"/>
    </source>
</evidence>
<dbReference type="Proteomes" id="UP001489004">
    <property type="component" value="Unassembled WGS sequence"/>
</dbReference>
<feature type="compositionally biased region" description="Polar residues" evidence="1">
    <location>
        <begin position="14"/>
        <end position="29"/>
    </location>
</feature>
<dbReference type="Gene3D" id="1.25.70.10">
    <property type="entry name" value="Transcription termination factor 3, mitochondrial"/>
    <property type="match status" value="1"/>
</dbReference>
<organism evidence="2 3">
    <name type="scientific">[Myrmecia] bisecta</name>
    <dbReference type="NCBI Taxonomy" id="41462"/>
    <lineage>
        <taxon>Eukaryota</taxon>
        <taxon>Viridiplantae</taxon>
        <taxon>Chlorophyta</taxon>
        <taxon>core chlorophytes</taxon>
        <taxon>Trebouxiophyceae</taxon>
        <taxon>Trebouxiales</taxon>
        <taxon>Trebouxiaceae</taxon>
        <taxon>Myrmecia</taxon>
    </lineage>
</organism>
<feature type="compositionally biased region" description="Basic residues" evidence="1">
    <location>
        <begin position="1"/>
        <end position="12"/>
    </location>
</feature>
<name>A0AAW1QRL4_9CHLO</name>
<gene>
    <name evidence="2" type="ORF">WJX72_005419</name>
</gene>
<sequence>MWQGRGRKRRRTAALSSGEESSTPAQAQQEGRPHWAMIFDLRERETEWTEAHKHRLVRLIASQDLGEDLEVLDRRLRDLITLIPDLGPRVSRMQPKLLARLLQDRANVAEKLLLLRQALPLANLSVLIAGQPDLLLKDPDWLATQVATVAEMLDIPGREAGSLVERYPRFLDVEALGEVLEELQRMFPQGDARATLVRDPTWLLRVERGTKRLGPHPDDI</sequence>
<dbReference type="InterPro" id="IPR038538">
    <property type="entry name" value="MTERF_sf"/>
</dbReference>
<accession>A0AAW1QRL4</accession>
<keyword evidence="3" id="KW-1185">Reference proteome</keyword>
<evidence type="ECO:0000313" key="3">
    <source>
        <dbReference type="Proteomes" id="UP001489004"/>
    </source>
</evidence>
<protein>
    <submittedName>
        <fullName evidence="2">Uncharacterized protein</fullName>
    </submittedName>
</protein>
<comment type="caution">
    <text evidence="2">The sequence shown here is derived from an EMBL/GenBank/DDBJ whole genome shotgun (WGS) entry which is preliminary data.</text>
</comment>